<gene>
    <name evidence="2" type="ORF">ERUC_LOCUS27981</name>
</gene>
<dbReference type="EMBL" id="CAKOAT010326488">
    <property type="protein sequence ID" value="CAH8362225.1"/>
    <property type="molecule type" value="Genomic_DNA"/>
</dbReference>
<feature type="domain" description="FHA" evidence="1">
    <location>
        <begin position="78"/>
        <end position="128"/>
    </location>
</feature>
<reference evidence="2 3" key="1">
    <citation type="submission" date="2022-03" db="EMBL/GenBank/DDBJ databases">
        <authorList>
            <person name="Macdonald S."/>
            <person name="Ahmed S."/>
            <person name="Newling K."/>
        </authorList>
    </citation>
    <scope>NUCLEOTIDE SEQUENCE [LARGE SCALE GENOMIC DNA]</scope>
</reference>
<keyword evidence="3" id="KW-1185">Reference proteome</keyword>
<dbReference type="PROSITE" id="PS50006">
    <property type="entry name" value="FHA_DOMAIN"/>
    <property type="match status" value="1"/>
</dbReference>
<sequence>MVKVTLGLRRLQLVSIGLRGEDRWEFWTKQADDRLREWFEDDEALERTINGEWYLVSYGNKCSVSERLCLTKSEEQPCIIGSKPDQDIPGTHIVIPSPQVSKMHARVIYKDGAFFLMDLRSFDPTLFEILLTSNLGRRYRVTPNFPARFRPSDVIEFGSDKKAAFKVKVIRTTPKLNRRVEKGNGKLLQAA</sequence>
<dbReference type="Gene3D" id="2.60.200.20">
    <property type="match status" value="1"/>
</dbReference>
<dbReference type="AlphaFoldDB" id="A0ABC8KTG7"/>
<dbReference type="CDD" id="cd22702">
    <property type="entry name" value="FHA_ZEP-like"/>
    <property type="match status" value="1"/>
</dbReference>
<comment type="caution">
    <text evidence="2">The sequence shown here is derived from an EMBL/GenBank/DDBJ whole genome shotgun (WGS) entry which is preliminary data.</text>
</comment>
<proteinExistence type="predicted"/>
<name>A0ABC8KTG7_ERUVS</name>
<dbReference type="SUPFAM" id="SSF49879">
    <property type="entry name" value="SMAD/FHA domain"/>
    <property type="match status" value="1"/>
</dbReference>
<evidence type="ECO:0000313" key="2">
    <source>
        <dbReference type="EMBL" id="CAH8362225.1"/>
    </source>
</evidence>
<dbReference type="InterPro" id="IPR000253">
    <property type="entry name" value="FHA_dom"/>
</dbReference>
<dbReference type="InterPro" id="IPR008984">
    <property type="entry name" value="SMAD_FHA_dom_sf"/>
</dbReference>
<dbReference type="Proteomes" id="UP001642260">
    <property type="component" value="Unassembled WGS sequence"/>
</dbReference>
<organism evidence="2 3">
    <name type="scientific">Eruca vesicaria subsp. sativa</name>
    <name type="common">Garden rocket</name>
    <name type="synonym">Eruca sativa</name>
    <dbReference type="NCBI Taxonomy" id="29727"/>
    <lineage>
        <taxon>Eukaryota</taxon>
        <taxon>Viridiplantae</taxon>
        <taxon>Streptophyta</taxon>
        <taxon>Embryophyta</taxon>
        <taxon>Tracheophyta</taxon>
        <taxon>Spermatophyta</taxon>
        <taxon>Magnoliopsida</taxon>
        <taxon>eudicotyledons</taxon>
        <taxon>Gunneridae</taxon>
        <taxon>Pentapetalae</taxon>
        <taxon>rosids</taxon>
        <taxon>malvids</taxon>
        <taxon>Brassicales</taxon>
        <taxon>Brassicaceae</taxon>
        <taxon>Brassiceae</taxon>
        <taxon>Eruca</taxon>
    </lineage>
</organism>
<evidence type="ECO:0000313" key="3">
    <source>
        <dbReference type="Proteomes" id="UP001642260"/>
    </source>
</evidence>
<dbReference type="Pfam" id="PF00498">
    <property type="entry name" value="FHA"/>
    <property type="match status" value="1"/>
</dbReference>
<accession>A0ABC8KTG7</accession>
<evidence type="ECO:0000259" key="1">
    <source>
        <dbReference type="PROSITE" id="PS50006"/>
    </source>
</evidence>
<protein>
    <recommendedName>
        <fullName evidence="1">FHA domain-containing protein</fullName>
    </recommendedName>
</protein>